<evidence type="ECO:0000256" key="4">
    <source>
        <dbReference type="ARBA" id="ARBA00022729"/>
    </source>
</evidence>
<keyword evidence="6" id="KW-0449">Lipoprotein</keyword>
<keyword evidence="4" id="KW-0732">Signal</keyword>
<comment type="similarity">
    <text evidence="2">Belongs to the BMP lipoprotein family.</text>
</comment>
<reference evidence="8 9" key="1">
    <citation type="journal article" date="2015" name="Genome Announc.">
        <title>Expanding the biotechnology potential of lactobacilli through comparative genomics of 213 strains and associated genera.</title>
        <authorList>
            <person name="Sun Z."/>
            <person name="Harris H.M."/>
            <person name="McCann A."/>
            <person name="Guo C."/>
            <person name="Argimon S."/>
            <person name="Zhang W."/>
            <person name="Yang X."/>
            <person name="Jeffery I.B."/>
            <person name="Cooney J.C."/>
            <person name="Kagawa T.F."/>
            <person name="Liu W."/>
            <person name="Song Y."/>
            <person name="Salvetti E."/>
            <person name="Wrobel A."/>
            <person name="Rasinkangas P."/>
            <person name="Parkhill J."/>
            <person name="Rea M.C."/>
            <person name="O'Sullivan O."/>
            <person name="Ritari J."/>
            <person name="Douillard F.P."/>
            <person name="Paul Ross R."/>
            <person name="Yang R."/>
            <person name="Briner A.E."/>
            <person name="Felis G.E."/>
            <person name="de Vos W.M."/>
            <person name="Barrangou R."/>
            <person name="Klaenhammer T.R."/>
            <person name="Caufield P.W."/>
            <person name="Cui Y."/>
            <person name="Zhang H."/>
            <person name="O'Toole P.W."/>
        </authorList>
    </citation>
    <scope>NUCLEOTIDE SEQUENCE [LARGE SCALE GENOMIC DNA]</scope>
    <source>
        <strain evidence="8 9">DSM 12744</strain>
    </source>
</reference>
<keyword evidence="5" id="KW-0472">Membrane</keyword>
<evidence type="ECO:0000256" key="5">
    <source>
        <dbReference type="ARBA" id="ARBA00023136"/>
    </source>
</evidence>
<comment type="subcellular location">
    <subcellularLocation>
        <location evidence="1">Cell membrane</location>
        <topology evidence="1">Lipid-anchor</topology>
    </subcellularLocation>
</comment>
<dbReference type="STRING" id="1423792.FD09_GL002455"/>
<evidence type="ECO:0000256" key="6">
    <source>
        <dbReference type="ARBA" id="ARBA00023288"/>
    </source>
</evidence>
<gene>
    <name evidence="8" type="ORF">FD09_GL002455</name>
</gene>
<dbReference type="CDD" id="cd06354">
    <property type="entry name" value="PBP1_PrnA-like"/>
    <property type="match status" value="1"/>
</dbReference>
<keyword evidence="3" id="KW-1003">Cell membrane</keyword>
<proteinExistence type="inferred from homology"/>
<accession>A0A0R1N3L5</accession>
<name>A0A0R1N3L5_9LACO</name>
<evidence type="ECO:0000256" key="3">
    <source>
        <dbReference type="ARBA" id="ARBA00022475"/>
    </source>
</evidence>
<dbReference type="InterPro" id="IPR003760">
    <property type="entry name" value="PnrA-like"/>
</dbReference>
<dbReference type="Gene3D" id="3.40.50.2300">
    <property type="match status" value="2"/>
</dbReference>
<evidence type="ECO:0000256" key="1">
    <source>
        <dbReference type="ARBA" id="ARBA00004193"/>
    </source>
</evidence>
<dbReference type="AlphaFoldDB" id="A0A0R1N3L5"/>
<feature type="domain" description="ABC transporter substrate-binding protein PnrA-like" evidence="7">
    <location>
        <begin position="69"/>
        <end position="367"/>
    </location>
</feature>
<evidence type="ECO:0000259" key="7">
    <source>
        <dbReference type="Pfam" id="PF02608"/>
    </source>
</evidence>
<dbReference type="InterPro" id="IPR050957">
    <property type="entry name" value="BMP_lipoprotein"/>
</dbReference>
<protein>
    <submittedName>
        <fullName evidence="8">ABC superfamily ATP binding cassette transporter, binding protein</fullName>
    </submittedName>
</protein>
<dbReference type="OrthoDB" id="9784230at2"/>
<dbReference type="GO" id="GO:0005886">
    <property type="term" value="C:plasma membrane"/>
    <property type="evidence" value="ECO:0007669"/>
    <property type="project" value="UniProtKB-SubCell"/>
</dbReference>
<comment type="caution">
    <text evidence="8">The sequence shown here is derived from an EMBL/GenBank/DDBJ whole genome shotgun (WGS) entry which is preliminary data.</text>
</comment>
<evidence type="ECO:0000313" key="8">
    <source>
        <dbReference type="EMBL" id="KRL12916.1"/>
    </source>
</evidence>
<dbReference type="SUPFAM" id="SSF53822">
    <property type="entry name" value="Periplasmic binding protein-like I"/>
    <property type="match status" value="1"/>
</dbReference>
<evidence type="ECO:0000313" key="9">
    <source>
        <dbReference type="Proteomes" id="UP000051330"/>
    </source>
</evidence>
<dbReference type="Proteomes" id="UP000051330">
    <property type="component" value="Unassembled WGS sequence"/>
</dbReference>
<keyword evidence="9" id="KW-1185">Reference proteome</keyword>
<dbReference type="PANTHER" id="PTHR34296">
    <property type="entry name" value="TRANSCRIPTIONAL ACTIVATOR PROTEIN MED"/>
    <property type="match status" value="1"/>
</dbReference>
<dbReference type="PANTHER" id="PTHR34296:SF2">
    <property type="entry name" value="ABC TRANSPORTER GUANOSINE-BINDING PROTEIN NUPN"/>
    <property type="match status" value="1"/>
</dbReference>
<evidence type="ECO:0000256" key="2">
    <source>
        <dbReference type="ARBA" id="ARBA00008610"/>
    </source>
</evidence>
<dbReference type="PATRIC" id="fig|1423792.3.peg.2503"/>
<organism evidence="8 9">
    <name type="scientific">Schleiferilactobacillus perolens DSM 12744</name>
    <dbReference type="NCBI Taxonomy" id="1423792"/>
    <lineage>
        <taxon>Bacteria</taxon>
        <taxon>Bacillati</taxon>
        <taxon>Bacillota</taxon>
        <taxon>Bacilli</taxon>
        <taxon>Lactobacillales</taxon>
        <taxon>Lactobacillaceae</taxon>
        <taxon>Schleiferilactobacillus</taxon>
    </lineage>
</organism>
<dbReference type="EMBL" id="AZEC01000005">
    <property type="protein sequence ID" value="KRL12916.1"/>
    <property type="molecule type" value="Genomic_DNA"/>
</dbReference>
<dbReference type="Pfam" id="PF02608">
    <property type="entry name" value="Bmp"/>
    <property type="match status" value="1"/>
</dbReference>
<sequence>MVSVVVCGLSPCYDKCIKGAGPNEEEIFLKLSKRIGLIASIAAVGLTLAACGNNNKNAGSAKTTKYSAALVTDGGGVDDKSFNQSGWEGLEAWGKKNGLKKGVGGYNYAQSNSDADFTPNINKLIQAKYQTIFGIGYKLESAIKNAAKANPKTNFVIIDDVIPAKNVASVTFKDNEGAFLAGVAAAKTTKTKKVGFIGGVHSAVIDRFEAGFRQGVAAVDKNISVDVKYANDFSKPDVGQALANAMFNNDEDVIYQAAGGTGAGVFSAAKNQIKKKKVWVIGVDQDQTAEGQYKGGNLTLTSTVKGVGTAMEKLADDAKDGKFPGGKTTVYGLKEKGVSLTKGNLSAAAWKSVQDYQKKIIDGSLKVAEKPSQLNKK</sequence>
<dbReference type="InterPro" id="IPR028082">
    <property type="entry name" value="Peripla_BP_I"/>
</dbReference>